<feature type="compositionally biased region" description="Basic and acidic residues" evidence="8">
    <location>
        <begin position="214"/>
        <end position="227"/>
    </location>
</feature>
<evidence type="ECO:0000313" key="10">
    <source>
        <dbReference type="Proteomes" id="UP000504603"/>
    </source>
</evidence>
<evidence type="ECO:0000256" key="5">
    <source>
        <dbReference type="ARBA" id="ARBA00023134"/>
    </source>
</evidence>
<feature type="domain" description="Tr-type G" evidence="9">
    <location>
        <begin position="488"/>
        <end position="661"/>
    </location>
</feature>
<dbReference type="InterPro" id="IPR006847">
    <property type="entry name" value="IF2_N"/>
</dbReference>
<evidence type="ECO:0000256" key="7">
    <source>
        <dbReference type="ARBA" id="ARBA00044105"/>
    </source>
</evidence>
<comment type="function">
    <text evidence="6">One of the essential components for the initiation of protein synthesis. Protects formylmethionyl-tRNA from spontaneous hydrolysis and promotes its binding to the 30S ribosomal subunits. Also involved in the hydrolysis of GTP during the formation of the 70S ribosomal complex.</text>
</comment>
<dbReference type="SUPFAM" id="SSF50447">
    <property type="entry name" value="Translation proteins"/>
    <property type="match status" value="2"/>
</dbReference>
<dbReference type="GO" id="GO:0003924">
    <property type="term" value="F:GTPase activity"/>
    <property type="evidence" value="ECO:0007669"/>
    <property type="project" value="InterPro"/>
</dbReference>
<evidence type="ECO:0000313" key="11">
    <source>
        <dbReference type="RefSeq" id="XP_022131242.1"/>
    </source>
</evidence>
<dbReference type="FunFam" id="3.40.50.10050:FF:000001">
    <property type="entry name" value="Translation initiation factor IF-2"/>
    <property type="match status" value="1"/>
</dbReference>
<dbReference type="PROSITE" id="PS51722">
    <property type="entry name" value="G_TR_2"/>
    <property type="match status" value="1"/>
</dbReference>
<gene>
    <name evidence="11" type="primary">LOC111004500</name>
</gene>
<dbReference type="OrthoDB" id="361630at2759"/>
<dbReference type="InterPro" id="IPR053905">
    <property type="entry name" value="EF-G-like_DII"/>
</dbReference>
<dbReference type="SUPFAM" id="SSF52540">
    <property type="entry name" value="P-loop containing nucleoside triphosphate hydrolases"/>
    <property type="match status" value="1"/>
</dbReference>
<keyword evidence="10" id="KW-1185">Reference proteome</keyword>
<organism evidence="10 11">
    <name type="scientific">Momordica charantia</name>
    <name type="common">Bitter gourd</name>
    <name type="synonym">Balsam pear</name>
    <dbReference type="NCBI Taxonomy" id="3673"/>
    <lineage>
        <taxon>Eukaryota</taxon>
        <taxon>Viridiplantae</taxon>
        <taxon>Streptophyta</taxon>
        <taxon>Embryophyta</taxon>
        <taxon>Tracheophyta</taxon>
        <taxon>Spermatophyta</taxon>
        <taxon>Magnoliopsida</taxon>
        <taxon>eudicotyledons</taxon>
        <taxon>Gunneridae</taxon>
        <taxon>Pentapetalae</taxon>
        <taxon>rosids</taxon>
        <taxon>fabids</taxon>
        <taxon>Cucurbitales</taxon>
        <taxon>Cucurbitaceae</taxon>
        <taxon>Momordiceae</taxon>
        <taxon>Momordica</taxon>
    </lineage>
</organism>
<evidence type="ECO:0000256" key="8">
    <source>
        <dbReference type="SAM" id="MobiDB-lite"/>
    </source>
</evidence>
<dbReference type="KEGG" id="mcha:111004500"/>
<dbReference type="InterPro" id="IPR009000">
    <property type="entry name" value="Transl_B-barrel_sf"/>
</dbReference>
<dbReference type="PANTHER" id="PTHR43381">
    <property type="entry name" value="TRANSLATION INITIATION FACTOR IF-2-RELATED"/>
    <property type="match status" value="1"/>
</dbReference>
<dbReference type="NCBIfam" id="TIGR00487">
    <property type="entry name" value="IF-2"/>
    <property type="match status" value="1"/>
</dbReference>
<dbReference type="GO" id="GO:0005525">
    <property type="term" value="F:GTP binding"/>
    <property type="evidence" value="ECO:0007669"/>
    <property type="project" value="UniProtKB-KW"/>
</dbReference>
<dbReference type="FunFam" id="3.40.50.300:FF:000019">
    <property type="entry name" value="Translation initiation factor IF-2"/>
    <property type="match status" value="1"/>
</dbReference>
<dbReference type="Pfam" id="PF11987">
    <property type="entry name" value="IF-2"/>
    <property type="match status" value="1"/>
</dbReference>
<sequence length="1017" mass="109427">MLILVGNMQGTGTMASVASLFNLAGVEKPRSQFRGVCLSRRGIKGSNKWYYVSFPLCKYSATTTTDFVADQGNAVSVDSNSYRRSKEDDSTDFLLKPAPKPVLKAAESKPLVGLNKAAWESPRTNGDYNSNSKLLDVEEERSKVIESLGEVLEKAEKLESPKSANKRQGRGVDKPTPTNSSSDMKPINSMANRKSKTLKSVWRKGDSVASVQKVVEEPSKANGEVEAKLGGASEVEPQSRAAFRPPQPPVRPQPKLQAKPLAGPRPVLKKPVVLKDVGAATGVADDETNAAAKTKERKPILIDKYASKKPVVDPFISEAVLAPTKPGKAPPPGKFKDDYRKKNVSSGGPRRRMVDDKDDVEIPDDVSIPSVTTARKGRKWSKASRKAARLQASKDAAPVKVEILEVEESGMLLEELAYNLAISEGEILGYLYAKGIKPDGVQTLDKDIVKMICKEYDVETIDVDPVKVEELARKREIFDEEDLDKLQSRPPVITIMGHVDHGKTTLLDHIRRTKVAASEAGGITQGIGAYKVLVPLDGKLQPCVFLDTPGHEAFGAMRARGARVTDIAIIVVAADDGIRPQTNEAIAHARAAGVPIVIAINKIDKDGANADRVMQELSSIGLMPEDWGGDIAMVQISALKGLNVDDLLETVMLLAELQELKANPDRSAKGTVIEAGLDKSKGPFATFIVQNGTLKRGDIVVCGEAFGKVRALFDDGGKRVDEAGPSLPVQVIGLNIVPIAGDEFEVVDSLDTAREKAELRAESLRSQRISDKAGDGKITLSSFASAVSSGKQSGLDLHQLNIIMKVDVQGSIEAIRQALQVLPQDNVTLKFLLQATGDVSSSDIDLAVASKAIILGFNVRAPGSVKSYADNKGVEIRLYRVIYELIDDVRNAMEGLLEPVEEKVPIGSAEVRAVFSSGSGIVAGCMVVEGKLVKGCGVRVLRKGKTAYVGRLDSLRRVKEIVKVVNAGLECGVGVEDYNDWEVGDVIEAFDTVQKKRTLEEASASMAAALEEAGIDL</sequence>
<dbReference type="InterPro" id="IPR005225">
    <property type="entry name" value="Small_GTP-bd"/>
</dbReference>
<evidence type="ECO:0000256" key="3">
    <source>
        <dbReference type="ARBA" id="ARBA00022741"/>
    </source>
</evidence>
<evidence type="ECO:0000256" key="1">
    <source>
        <dbReference type="ARBA" id="ARBA00007733"/>
    </source>
</evidence>
<keyword evidence="2 11" id="KW-0396">Initiation factor</keyword>
<dbReference type="PANTHER" id="PTHR43381:SF5">
    <property type="entry name" value="TR-TYPE G DOMAIN-CONTAINING PROTEIN"/>
    <property type="match status" value="1"/>
</dbReference>
<dbReference type="GO" id="GO:0003743">
    <property type="term" value="F:translation initiation factor activity"/>
    <property type="evidence" value="ECO:0007669"/>
    <property type="project" value="UniProtKB-KW"/>
</dbReference>
<dbReference type="RefSeq" id="XP_022131242.1">
    <property type="nucleotide sequence ID" value="XM_022275550.1"/>
</dbReference>
<dbReference type="AlphaFoldDB" id="A0A6J1BQF1"/>
<dbReference type="InterPro" id="IPR027417">
    <property type="entry name" value="P-loop_NTPase"/>
</dbReference>
<dbReference type="NCBIfam" id="TIGR00231">
    <property type="entry name" value="small_GTP"/>
    <property type="match status" value="1"/>
</dbReference>
<evidence type="ECO:0000256" key="6">
    <source>
        <dbReference type="ARBA" id="ARBA00025162"/>
    </source>
</evidence>
<reference evidence="11" key="1">
    <citation type="submission" date="2025-08" db="UniProtKB">
        <authorList>
            <consortium name="RefSeq"/>
        </authorList>
    </citation>
    <scope>IDENTIFICATION</scope>
    <source>
        <strain evidence="11">OHB3-1</strain>
    </source>
</reference>
<dbReference type="HAMAP" id="MF_00100_B">
    <property type="entry name" value="IF_2_B"/>
    <property type="match status" value="1"/>
</dbReference>
<dbReference type="InterPro" id="IPR015760">
    <property type="entry name" value="TIF_IF2"/>
</dbReference>
<dbReference type="Pfam" id="PF00009">
    <property type="entry name" value="GTP_EFTU"/>
    <property type="match status" value="1"/>
</dbReference>
<dbReference type="FunFam" id="2.40.30.10:FF:000008">
    <property type="entry name" value="Translation initiation factor IF-2"/>
    <property type="match status" value="1"/>
</dbReference>
<dbReference type="InterPro" id="IPR000795">
    <property type="entry name" value="T_Tr_GTP-bd_dom"/>
</dbReference>
<dbReference type="Gene3D" id="2.40.30.10">
    <property type="entry name" value="Translation factors"/>
    <property type="match status" value="2"/>
</dbReference>
<dbReference type="FunFam" id="2.40.30.10:FF:000054">
    <property type="entry name" value="Translation initiation factor IF-2"/>
    <property type="match status" value="1"/>
</dbReference>
<keyword evidence="3" id="KW-0547">Nucleotide-binding</keyword>
<evidence type="ECO:0000259" key="9">
    <source>
        <dbReference type="PROSITE" id="PS51722"/>
    </source>
</evidence>
<dbReference type="InterPro" id="IPR044145">
    <property type="entry name" value="IF2_II"/>
</dbReference>
<keyword evidence="4" id="KW-0648">Protein biosynthesis</keyword>
<dbReference type="GO" id="GO:0005737">
    <property type="term" value="C:cytoplasm"/>
    <property type="evidence" value="ECO:0007669"/>
    <property type="project" value="TreeGrafter"/>
</dbReference>
<dbReference type="Pfam" id="PF04760">
    <property type="entry name" value="IF2_N"/>
    <property type="match status" value="1"/>
</dbReference>
<keyword evidence="5" id="KW-0342">GTP-binding</keyword>
<dbReference type="CDD" id="cd03702">
    <property type="entry name" value="IF2_mtIF2_II"/>
    <property type="match status" value="1"/>
</dbReference>
<dbReference type="Pfam" id="PF22042">
    <property type="entry name" value="EF-G_D2"/>
    <property type="match status" value="1"/>
</dbReference>
<comment type="similarity">
    <text evidence="1">Belongs to the TRAFAC class translation factor GTPase superfamily. Classic translation factor GTPase family. IF-2 subfamily.</text>
</comment>
<name>A0A6J1BQF1_MOMCH</name>
<evidence type="ECO:0000256" key="2">
    <source>
        <dbReference type="ARBA" id="ARBA00022540"/>
    </source>
</evidence>
<protein>
    <recommendedName>
        <fullName evidence="7">Translation initiation factor IF-2, chloroplastic</fullName>
    </recommendedName>
</protein>
<dbReference type="SUPFAM" id="SSF52156">
    <property type="entry name" value="Initiation factor IF2/eIF5b, domain 3"/>
    <property type="match status" value="1"/>
</dbReference>
<dbReference type="CDD" id="cd03692">
    <property type="entry name" value="mtIF2_IVc"/>
    <property type="match status" value="1"/>
</dbReference>
<feature type="region of interest" description="Disordered" evidence="8">
    <location>
        <begin position="156"/>
        <end position="264"/>
    </location>
</feature>
<accession>A0A6J1BQF1</accession>
<dbReference type="PROSITE" id="PS01176">
    <property type="entry name" value="IF2"/>
    <property type="match status" value="1"/>
</dbReference>
<dbReference type="Gene3D" id="3.40.50.10050">
    <property type="entry name" value="Translation initiation factor IF- 2, domain 3"/>
    <property type="match status" value="1"/>
</dbReference>
<dbReference type="CDD" id="cd01887">
    <property type="entry name" value="IF2_eIF5B"/>
    <property type="match status" value="1"/>
</dbReference>
<dbReference type="InterPro" id="IPR036925">
    <property type="entry name" value="TIF_IF2_dom3_sf"/>
</dbReference>
<proteinExistence type="inferred from homology"/>
<dbReference type="Gene3D" id="3.40.50.300">
    <property type="entry name" value="P-loop containing nucleotide triphosphate hydrolases"/>
    <property type="match status" value="1"/>
</dbReference>
<dbReference type="PRINTS" id="PR00315">
    <property type="entry name" value="ELONGATNFCT"/>
</dbReference>
<dbReference type="Proteomes" id="UP000504603">
    <property type="component" value="Unplaced"/>
</dbReference>
<feature type="region of interest" description="Disordered" evidence="8">
    <location>
        <begin position="323"/>
        <end position="356"/>
    </location>
</feature>
<dbReference type="InterPro" id="IPR000178">
    <property type="entry name" value="TF_IF2_bacterial-like"/>
</dbReference>
<dbReference type="InterPro" id="IPR023115">
    <property type="entry name" value="TIF_IF2_dom3"/>
</dbReference>
<dbReference type="GeneID" id="111004500"/>
<evidence type="ECO:0000256" key="4">
    <source>
        <dbReference type="ARBA" id="ARBA00022917"/>
    </source>
</evidence>